<evidence type="ECO:0000313" key="1">
    <source>
        <dbReference type="EMBL" id="MFD2042977.1"/>
    </source>
</evidence>
<organism evidence="1 2">
    <name type="scientific">Ornithinibacillus salinisoli</name>
    <dbReference type="NCBI Taxonomy" id="1848459"/>
    <lineage>
        <taxon>Bacteria</taxon>
        <taxon>Bacillati</taxon>
        <taxon>Bacillota</taxon>
        <taxon>Bacilli</taxon>
        <taxon>Bacillales</taxon>
        <taxon>Bacillaceae</taxon>
        <taxon>Ornithinibacillus</taxon>
    </lineage>
</organism>
<evidence type="ECO:0000313" key="2">
    <source>
        <dbReference type="Proteomes" id="UP001597383"/>
    </source>
</evidence>
<reference evidence="2" key="1">
    <citation type="journal article" date="2019" name="Int. J. Syst. Evol. Microbiol.">
        <title>The Global Catalogue of Microorganisms (GCM) 10K type strain sequencing project: providing services to taxonomists for standard genome sequencing and annotation.</title>
        <authorList>
            <consortium name="The Broad Institute Genomics Platform"/>
            <consortium name="The Broad Institute Genome Sequencing Center for Infectious Disease"/>
            <person name="Wu L."/>
            <person name="Ma J."/>
        </authorList>
    </citation>
    <scope>NUCLEOTIDE SEQUENCE [LARGE SCALE GENOMIC DNA]</scope>
    <source>
        <strain evidence="2">R28</strain>
    </source>
</reference>
<protein>
    <submittedName>
        <fullName evidence="1">Uncharacterized protein</fullName>
    </submittedName>
</protein>
<comment type="caution">
    <text evidence="1">The sequence shown here is derived from an EMBL/GenBank/DDBJ whole genome shotgun (WGS) entry which is preliminary data.</text>
</comment>
<dbReference type="Proteomes" id="UP001597383">
    <property type="component" value="Unassembled WGS sequence"/>
</dbReference>
<keyword evidence="2" id="KW-1185">Reference proteome</keyword>
<gene>
    <name evidence="1" type="ORF">ACFSJF_01460</name>
</gene>
<accession>A0ABW4VTE0</accession>
<name>A0ABW4VTE0_9BACI</name>
<proteinExistence type="predicted"/>
<sequence>MPISASDFQPLFYQELRSFAEKNAIAVDLTKDYEVLLLMDRNKERRENEGGNSFGDI</sequence>
<dbReference type="EMBL" id="JBHUHQ010000002">
    <property type="protein sequence ID" value="MFD2042977.1"/>
    <property type="molecule type" value="Genomic_DNA"/>
</dbReference>
<dbReference type="RefSeq" id="WP_377554731.1">
    <property type="nucleotide sequence ID" value="NZ_JBHUHQ010000002.1"/>
</dbReference>